<evidence type="ECO:0000256" key="2">
    <source>
        <dbReference type="SAM" id="MobiDB-lite"/>
    </source>
</evidence>
<dbReference type="GeneID" id="68119509"/>
<evidence type="ECO:0000313" key="3">
    <source>
        <dbReference type="EMBL" id="KAF0981637.1"/>
    </source>
</evidence>
<proteinExistence type="inferred from homology"/>
<feature type="region of interest" description="Disordered" evidence="2">
    <location>
        <begin position="1"/>
        <end position="33"/>
    </location>
</feature>
<reference evidence="3 4" key="1">
    <citation type="journal article" date="2019" name="Sci. Rep.">
        <title>Nanopore sequencing improves the draft genome of the human pathogenic amoeba Naegleria fowleri.</title>
        <authorList>
            <person name="Liechti N."/>
            <person name="Schurch N."/>
            <person name="Bruggmann R."/>
            <person name="Wittwer M."/>
        </authorList>
    </citation>
    <scope>NUCLEOTIDE SEQUENCE [LARGE SCALE GENOMIC DNA]</scope>
    <source>
        <strain evidence="3 4">ATCC 30894</strain>
    </source>
</reference>
<dbReference type="OrthoDB" id="937at2759"/>
<keyword evidence="4" id="KW-1185">Reference proteome</keyword>
<dbReference type="EMBL" id="VFQX01000013">
    <property type="protein sequence ID" value="KAF0981637.1"/>
    <property type="molecule type" value="Genomic_DNA"/>
</dbReference>
<organism evidence="3 4">
    <name type="scientific">Naegleria fowleri</name>
    <name type="common">Brain eating amoeba</name>
    <dbReference type="NCBI Taxonomy" id="5763"/>
    <lineage>
        <taxon>Eukaryota</taxon>
        <taxon>Discoba</taxon>
        <taxon>Heterolobosea</taxon>
        <taxon>Tetramitia</taxon>
        <taxon>Eutetramitia</taxon>
        <taxon>Vahlkampfiidae</taxon>
        <taxon>Naegleria</taxon>
    </lineage>
</organism>
<protein>
    <submittedName>
        <fullName evidence="3">Uncharacterized protein</fullName>
    </submittedName>
</protein>
<dbReference type="Proteomes" id="UP000444721">
    <property type="component" value="Unassembled WGS sequence"/>
</dbReference>
<dbReference type="OMA" id="YRNVKNH"/>
<gene>
    <name evidence="3" type="ORF">FDP41_012294</name>
</gene>
<dbReference type="VEuPathDB" id="AmoebaDB:NF0052650"/>
<evidence type="ECO:0000256" key="1">
    <source>
        <dbReference type="ARBA" id="ARBA00007176"/>
    </source>
</evidence>
<dbReference type="VEuPathDB" id="AmoebaDB:FDP41_012294"/>
<evidence type="ECO:0000313" key="4">
    <source>
        <dbReference type="Proteomes" id="UP000444721"/>
    </source>
</evidence>
<comment type="caution">
    <text evidence="3">The sequence shown here is derived from an EMBL/GenBank/DDBJ whole genome shotgun (WGS) entry which is preliminary data.</text>
</comment>
<dbReference type="AlphaFoldDB" id="A0A6A5BWJ5"/>
<dbReference type="VEuPathDB" id="AmoebaDB:NfTy_039390"/>
<name>A0A6A5BWJ5_NAEFO</name>
<dbReference type="InterPro" id="IPR018794">
    <property type="entry name" value="UPF0538"/>
</dbReference>
<feature type="compositionally biased region" description="Low complexity" evidence="2">
    <location>
        <begin position="1"/>
        <end position="18"/>
    </location>
</feature>
<sequence length="159" mass="18422">MLQASSSSAASSSSESSSTIDHHQPLQNNNNNSSEYPIITITIRLIKSFAYRNIKLMILKDINSEQLTGRDLLNLIKDKVEKESAYLPHRNRPYDTLKMYHHAHSFKANNLVINFQDDDKLVLNLDKTLKENGVDNEAEISCFIWKEYLEFKHNPEIKW</sequence>
<dbReference type="PANTHER" id="PTHR18444">
    <property type="entry name" value="UPF0538 FAMILY MEMBER"/>
    <property type="match status" value="1"/>
</dbReference>
<accession>A0A6A5BWJ5</accession>
<dbReference type="Pfam" id="PF10209">
    <property type="entry name" value="DUF2340"/>
    <property type="match status" value="1"/>
</dbReference>
<dbReference type="RefSeq" id="XP_044566350.1">
    <property type="nucleotide sequence ID" value="XM_044702797.1"/>
</dbReference>
<dbReference type="PANTHER" id="PTHR18444:SF9">
    <property type="entry name" value="UPF0538 PROTEIN C2ORF76"/>
    <property type="match status" value="1"/>
</dbReference>
<comment type="similarity">
    <text evidence="1">Belongs to the UPF0538 family.</text>
</comment>